<dbReference type="STRING" id="1166073.SAMN05192530_102395"/>
<name>A0A1H0F7X3_9HYPH</name>
<protein>
    <submittedName>
        <fullName evidence="1">Uncharacterized protein</fullName>
    </submittedName>
</protein>
<accession>A0A1H0F7X3</accession>
<dbReference type="OrthoDB" id="7869524at2"/>
<dbReference type="AlphaFoldDB" id="A0A1H0F7X3"/>
<keyword evidence="2" id="KW-1185">Reference proteome</keyword>
<proteinExistence type="predicted"/>
<dbReference type="RefSeq" id="WP_090670632.1">
    <property type="nucleotide sequence ID" value="NZ_FNIT01000002.1"/>
</dbReference>
<organism evidence="1 2">
    <name type="scientific">Aureimonas jatrophae</name>
    <dbReference type="NCBI Taxonomy" id="1166073"/>
    <lineage>
        <taxon>Bacteria</taxon>
        <taxon>Pseudomonadati</taxon>
        <taxon>Pseudomonadota</taxon>
        <taxon>Alphaproteobacteria</taxon>
        <taxon>Hyphomicrobiales</taxon>
        <taxon>Aurantimonadaceae</taxon>
        <taxon>Aureimonas</taxon>
    </lineage>
</organism>
<evidence type="ECO:0000313" key="1">
    <source>
        <dbReference type="EMBL" id="SDN90629.1"/>
    </source>
</evidence>
<evidence type="ECO:0000313" key="2">
    <source>
        <dbReference type="Proteomes" id="UP000198793"/>
    </source>
</evidence>
<dbReference type="EMBL" id="FNIT01000002">
    <property type="protein sequence ID" value="SDN90629.1"/>
    <property type="molecule type" value="Genomic_DNA"/>
</dbReference>
<sequence length="76" mass="8343">MTTTIPTDHAPMPACAPVIRAGAQAAREGRPRTDNPHDLNSEDWTHWMDGFDHQTVWTEHGRGTYDPFSAAAADPS</sequence>
<reference evidence="1 2" key="1">
    <citation type="submission" date="2016-10" db="EMBL/GenBank/DDBJ databases">
        <authorList>
            <person name="de Groot N.N."/>
        </authorList>
    </citation>
    <scope>NUCLEOTIDE SEQUENCE [LARGE SCALE GENOMIC DNA]</scope>
    <source>
        <strain evidence="2">L7-484,KACC 16230,DSM 25025</strain>
    </source>
</reference>
<dbReference type="Proteomes" id="UP000198793">
    <property type="component" value="Unassembled WGS sequence"/>
</dbReference>
<gene>
    <name evidence="1" type="ORF">SAMN05192530_102395</name>
</gene>